<comment type="caution">
    <text evidence="4">The sequence shown here is derived from an EMBL/GenBank/DDBJ whole genome shotgun (WGS) entry which is preliminary data.</text>
</comment>
<dbReference type="Gene3D" id="3.40.50.1820">
    <property type="entry name" value="alpha/beta hydrolase"/>
    <property type="match status" value="1"/>
</dbReference>
<keyword evidence="2" id="KW-0963">Cytoplasm</keyword>
<evidence type="ECO:0000313" key="4">
    <source>
        <dbReference type="EMBL" id="KAG1331779.1"/>
    </source>
</evidence>
<feature type="domain" description="Dienelactone hydrolase" evidence="3">
    <location>
        <begin position="30"/>
        <end position="238"/>
    </location>
</feature>
<dbReference type="GO" id="GO:0005737">
    <property type="term" value="C:cytoplasm"/>
    <property type="evidence" value="ECO:0007669"/>
    <property type="project" value="UniProtKB-SubCell"/>
</dbReference>
<organism evidence="4 5">
    <name type="scientific">Cocos nucifera</name>
    <name type="common">Coconut palm</name>
    <dbReference type="NCBI Taxonomy" id="13894"/>
    <lineage>
        <taxon>Eukaryota</taxon>
        <taxon>Viridiplantae</taxon>
        <taxon>Streptophyta</taxon>
        <taxon>Embryophyta</taxon>
        <taxon>Tracheophyta</taxon>
        <taxon>Spermatophyta</taxon>
        <taxon>Magnoliopsida</taxon>
        <taxon>Liliopsida</taxon>
        <taxon>Arecaceae</taxon>
        <taxon>Arecoideae</taxon>
        <taxon>Cocoseae</taxon>
        <taxon>Attaleinae</taxon>
        <taxon>Cocos</taxon>
    </lineage>
</organism>
<dbReference type="FunFam" id="3.40.50.1820:FF:000178">
    <property type="entry name" value="Carboxymethylenebutenolidase homolog"/>
    <property type="match status" value="1"/>
</dbReference>
<proteinExistence type="predicted"/>
<dbReference type="GO" id="GO:0016787">
    <property type="term" value="F:hydrolase activity"/>
    <property type="evidence" value="ECO:0007669"/>
    <property type="project" value="InterPro"/>
</dbReference>
<evidence type="ECO:0000259" key="3">
    <source>
        <dbReference type="Pfam" id="PF01738"/>
    </source>
</evidence>
<dbReference type="AlphaFoldDB" id="A0A8K0I146"/>
<evidence type="ECO:0000256" key="1">
    <source>
        <dbReference type="ARBA" id="ARBA00004496"/>
    </source>
</evidence>
<dbReference type="InterPro" id="IPR029058">
    <property type="entry name" value="AB_hydrolase_fold"/>
</dbReference>
<accession>A0A8K0I146</accession>
<evidence type="ECO:0000313" key="5">
    <source>
        <dbReference type="Proteomes" id="UP000797356"/>
    </source>
</evidence>
<dbReference type="PANTHER" id="PTHR17630:SF44">
    <property type="entry name" value="PROTEIN AIM2"/>
    <property type="match status" value="1"/>
</dbReference>
<comment type="subcellular location">
    <subcellularLocation>
        <location evidence="1">Cytoplasm</location>
    </subcellularLocation>
</comment>
<reference evidence="4" key="1">
    <citation type="journal article" date="2017" name="Gigascience">
        <title>The genome draft of coconut (Cocos nucifera).</title>
        <authorList>
            <person name="Xiao Y."/>
            <person name="Xu P."/>
            <person name="Fan H."/>
            <person name="Baudouin L."/>
            <person name="Xia W."/>
            <person name="Bocs S."/>
            <person name="Xu J."/>
            <person name="Li Q."/>
            <person name="Guo A."/>
            <person name="Zhou L."/>
            <person name="Li J."/>
            <person name="Wu Y."/>
            <person name="Ma Z."/>
            <person name="Armero A."/>
            <person name="Issali A.E."/>
            <person name="Liu N."/>
            <person name="Peng M."/>
            <person name="Yang Y."/>
        </authorList>
    </citation>
    <scope>NUCLEOTIDE SEQUENCE</scope>
    <source>
        <tissue evidence="4">Spear leaf of Hainan Tall coconut</tissue>
    </source>
</reference>
<dbReference type="Pfam" id="PF01738">
    <property type="entry name" value="DLH"/>
    <property type="match status" value="1"/>
</dbReference>
<name>A0A8K0I146_COCNU</name>
<dbReference type="Proteomes" id="UP000797356">
    <property type="component" value="Chromosome 2"/>
</dbReference>
<reference evidence="4" key="2">
    <citation type="submission" date="2019-07" db="EMBL/GenBank/DDBJ databases">
        <authorList>
            <person name="Yang Y."/>
            <person name="Bocs S."/>
            <person name="Baudouin L."/>
        </authorList>
    </citation>
    <scope>NUCLEOTIDE SEQUENCE</scope>
    <source>
        <tissue evidence="4">Spear leaf of Hainan Tall coconut</tissue>
    </source>
</reference>
<gene>
    <name evidence="4" type="ORF">COCNU_02G017470</name>
</gene>
<dbReference type="EMBL" id="CM017873">
    <property type="protein sequence ID" value="KAG1331779.1"/>
    <property type="molecule type" value="Genomic_DNA"/>
</dbReference>
<sequence>MASSQCCANPPTLSHGSGQGCVVDDLGGLKAYTAGSPDSKLAIILASDVYGFEAPNLRKIADKIAGSGFFVVVPDFLYGDPYSPNNAERPLPIWIQSHTTVKGFEDAKSVIAALKSKGISAVGAAGFCWGAKVVVELAKADAIQAAVLLHPSFVSVDDIKEVKCPIAILGAESDHLSPPELVKQFEQILSAKKEVSYFVKIFPGVAHGWSVRYKVDDASAVKSAEEAHQDTLDWFAKHAR</sequence>
<dbReference type="OrthoDB" id="17560at2759"/>
<dbReference type="InterPro" id="IPR002925">
    <property type="entry name" value="Dienelactn_hydro"/>
</dbReference>
<protein>
    <submittedName>
        <fullName evidence="4">Endo-1,3-1,4-beta-D-glucanase</fullName>
    </submittedName>
</protein>
<dbReference type="PANTHER" id="PTHR17630">
    <property type="entry name" value="DIENELACTONE HYDROLASE"/>
    <property type="match status" value="1"/>
</dbReference>
<evidence type="ECO:0000256" key="2">
    <source>
        <dbReference type="ARBA" id="ARBA00022490"/>
    </source>
</evidence>
<keyword evidence="5" id="KW-1185">Reference proteome</keyword>
<dbReference type="SUPFAM" id="SSF53474">
    <property type="entry name" value="alpha/beta-Hydrolases"/>
    <property type="match status" value="1"/>
</dbReference>